<dbReference type="SUPFAM" id="SSF55729">
    <property type="entry name" value="Acyl-CoA N-acyltransferases (Nat)"/>
    <property type="match status" value="1"/>
</dbReference>
<sequence length="380" mass="44753">MCKGIWACEVIKIIPVKNEKELKEFIELPYRLYKNNRYWVPPLRKDVYNLFDKKKYPFWEHAEREMFLAYRDKEVVGRICAIVDYNFIEFWNEKTGYFGFFECENDAEAAVALFKAVHNFHKEKGMTKFVGPFNPSTNEELGFLLEGYFLEPMIMMTYTFEYYHKLAEVAGLTKVKDLYAFYIEAKNAPIERLERMCSAIRKRVKDLKVRPVNIDDFHNEVKKIQEVYNDAWSRNWGFVPMTDTEFSHIAKTLKDLIVPELVIIVEIDNVPIGVSLTVPNYNFILKKLNGNLNLPGMLKFLYYKNKIKEARLMIMGVKKDYQRLGLEGLMVFETLKAGMKLGYLSGELSWTLEDNYPVNNTIIKMGGRLYKKYRIYQGTV</sequence>
<dbReference type="PANTHER" id="PTHR41368:SF1">
    <property type="entry name" value="PROTEIN YGHO"/>
    <property type="match status" value="1"/>
</dbReference>
<dbReference type="GO" id="GO:0016747">
    <property type="term" value="F:acyltransferase activity, transferring groups other than amino-acyl groups"/>
    <property type="evidence" value="ECO:0007669"/>
    <property type="project" value="InterPro"/>
</dbReference>
<gene>
    <name evidence="2" type="ORF">ENP86_11405</name>
</gene>
<reference evidence="2" key="1">
    <citation type="journal article" date="2020" name="mSystems">
        <title>Genome- and Community-Level Interaction Insights into Carbon Utilization and Element Cycling Functions of Hydrothermarchaeota in Hydrothermal Sediment.</title>
        <authorList>
            <person name="Zhou Z."/>
            <person name="Liu Y."/>
            <person name="Xu W."/>
            <person name="Pan J."/>
            <person name="Luo Z.H."/>
            <person name="Li M."/>
        </authorList>
    </citation>
    <scope>NUCLEOTIDE SEQUENCE [LARGE SCALE GENOMIC DNA]</scope>
    <source>
        <strain evidence="2">SpSt-258</strain>
    </source>
</reference>
<protein>
    <recommendedName>
        <fullName evidence="1">N-acetyltransferase domain-containing protein</fullName>
    </recommendedName>
</protein>
<dbReference type="PROSITE" id="PS51186">
    <property type="entry name" value="GNAT"/>
    <property type="match status" value="1"/>
</dbReference>
<name>A0A7V0Z7K0_UNCW3</name>
<comment type="caution">
    <text evidence="2">The sequence shown here is derived from an EMBL/GenBank/DDBJ whole genome shotgun (WGS) entry which is preliminary data.</text>
</comment>
<dbReference type="EMBL" id="DSKY01000022">
    <property type="protein sequence ID" value="HDY60132.1"/>
    <property type="molecule type" value="Genomic_DNA"/>
</dbReference>
<organism evidence="2">
    <name type="scientific">candidate division WOR-3 bacterium</name>
    <dbReference type="NCBI Taxonomy" id="2052148"/>
    <lineage>
        <taxon>Bacteria</taxon>
        <taxon>Bacteria division WOR-3</taxon>
    </lineage>
</organism>
<dbReference type="InterPro" id="IPR000182">
    <property type="entry name" value="GNAT_dom"/>
</dbReference>
<dbReference type="PANTHER" id="PTHR41368">
    <property type="entry name" value="PROTEIN YGHO"/>
    <property type="match status" value="1"/>
</dbReference>
<evidence type="ECO:0000259" key="1">
    <source>
        <dbReference type="PROSITE" id="PS51186"/>
    </source>
</evidence>
<dbReference type="AlphaFoldDB" id="A0A7V0Z7K0"/>
<feature type="domain" description="N-acetyltransferase" evidence="1">
    <location>
        <begin position="207"/>
        <end position="380"/>
    </location>
</feature>
<dbReference type="InterPro" id="IPR039968">
    <property type="entry name" value="BcerS-like"/>
</dbReference>
<proteinExistence type="predicted"/>
<dbReference type="Gene3D" id="3.40.630.30">
    <property type="match status" value="1"/>
</dbReference>
<accession>A0A7V0Z7K0</accession>
<dbReference type="InterPro" id="IPR016181">
    <property type="entry name" value="Acyl_CoA_acyltransferase"/>
</dbReference>
<evidence type="ECO:0000313" key="2">
    <source>
        <dbReference type="EMBL" id="HDY60132.1"/>
    </source>
</evidence>